<accession>A0A4Y5MZQ3</accession>
<proteinExistence type="predicted"/>
<gene>
    <name evidence="2" type="primary">orf453</name>
</gene>
<sequence>MEIRNKLSYIKKFVHGLINVGRFICFCLELAHPTLAKAVALLIPASLISSSYVRYYTTINIQDKILISHPKGNYYLDRFFVEWLIGFSDAKGNFNIKLIDLKKDTFKSSQFTFQISLHKDEIKVLEFIMNTLRCGHISKSKDKINYFVNDQYYLLNINLNSSKYHHYVLFKKAVMLIKNKEHLTYEGKLAIINYKKEMQNLSGKWVPEFLSDKIKITKYWLAGFIDGEGIFSTNKYILRFKLKNHFKELELYNKIKEFLGVEKIIYSLERIERENSSRPTIILEINKIKDIKEKLIPLMYDDNYNLILKTLKSEDFLLWLELVEMYYKGYYTILEGKSIIDAIKNCINKYRLNTNNHLIKEKEIKSITEIKLLLTKLYLQNSPYEIKNGIRYYRGTDKLVSESTKIICIDENNCRLEFDSITKAANALNIFINKIKNCITTGKSYKGYIFLLN</sequence>
<dbReference type="GO" id="GO:0004519">
    <property type="term" value="F:endonuclease activity"/>
    <property type="evidence" value="ECO:0007669"/>
    <property type="project" value="InterPro"/>
</dbReference>
<organism evidence="2">
    <name type="scientific">Orbilia brochopaga</name>
    <dbReference type="NCBI Taxonomy" id="3140254"/>
    <lineage>
        <taxon>Eukaryota</taxon>
        <taxon>Fungi</taxon>
        <taxon>Dikarya</taxon>
        <taxon>Ascomycota</taxon>
        <taxon>Pezizomycotina</taxon>
        <taxon>Orbiliomycetes</taxon>
        <taxon>Orbiliales</taxon>
        <taxon>Orbiliaceae</taxon>
        <taxon>Orbilia</taxon>
    </lineage>
</organism>
<dbReference type="GO" id="GO:0005739">
    <property type="term" value="C:mitochondrion"/>
    <property type="evidence" value="ECO:0007669"/>
    <property type="project" value="UniProtKB-ARBA"/>
</dbReference>
<dbReference type="InterPro" id="IPR004860">
    <property type="entry name" value="LAGLIDADG_dom"/>
</dbReference>
<dbReference type="SMART" id="SM00497">
    <property type="entry name" value="IENR1"/>
    <property type="match status" value="1"/>
</dbReference>
<dbReference type="InterPro" id="IPR051289">
    <property type="entry name" value="LAGLIDADG_Endonuclease"/>
</dbReference>
<feature type="domain" description="Homing endonuclease LAGLIDADG" evidence="1">
    <location>
        <begin position="84"/>
        <end position="174"/>
    </location>
</feature>
<dbReference type="InterPro" id="IPR027434">
    <property type="entry name" value="Homing_endonucl"/>
</dbReference>
<dbReference type="Gene3D" id="3.10.28.10">
    <property type="entry name" value="Homing endonucleases"/>
    <property type="match status" value="2"/>
</dbReference>
<protein>
    <recommendedName>
        <fullName evidence="1">Homing endonuclease LAGLIDADG domain-containing protein</fullName>
    </recommendedName>
</protein>
<evidence type="ECO:0000313" key="2">
    <source>
        <dbReference type="EMBL" id="QCW06920.1"/>
    </source>
</evidence>
<feature type="domain" description="Homing endonuclease LAGLIDADG" evidence="1">
    <location>
        <begin position="221"/>
        <end position="321"/>
    </location>
</feature>
<dbReference type="InterPro" id="IPR003647">
    <property type="entry name" value="Intron_nuc_1_rpt"/>
</dbReference>
<dbReference type="SUPFAM" id="SSF55608">
    <property type="entry name" value="Homing endonucleases"/>
    <property type="match status" value="2"/>
</dbReference>
<keyword evidence="2" id="KW-0496">Mitochondrion</keyword>
<evidence type="ECO:0000259" key="1">
    <source>
        <dbReference type="Pfam" id="PF00961"/>
    </source>
</evidence>
<reference evidence="2" key="1">
    <citation type="submission" date="2019-04" db="EMBL/GenBank/DDBJ databases">
        <authorList>
            <person name="Yu Z."/>
            <person name="Deng C."/>
        </authorList>
    </citation>
    <scope>NUCLEOTIDE SEQUENCE</scope>
</reference>
<dbReference type="AlphaFoldDB" id="A0A4Y5MZQ3"/>
<dbReference type="PANTHER" id="PTHR36181:SF4">
    <property type="entry name" value="LAGLIDADG ENDONUCLEASE"/>
    <property type="match status" value="1"/>
</dbReference>
<dbReference type="PANTHER" id="PTHR36181">
    <property type="entry name" value="INTRON-ENCODED ENDONUCLEASE AI3-RELATED"/>
    <property type="match status" value="1"/>
</dbReference>
<dbReference type="Pfam" id="PF00961">
    <property type="entry name" value="LAGLIDADG_1"/>
    <property type="match status" value="2"/>
</dbReference>
<geneLocation type="mitochondrion" evidence="2"/>
<dbReference type="EMBL" id="MK820635">
    <property type="protein sequence ID" value="QCW06920.1"/>
    <property type="molecule type" value="Genomic_DNA"/>
</dbReference>
<name>A0A4Y5MZQ3_9PEZI</name>